<dbReference type="Gene3D" id="3.30.390.10">
    <property type="entry name" value="Enolase-like, N-terminal domain"/>
    <property type="match status" value="1"/>
</dbReference>
<evidence type="ECO:0000313" key="7">
    <source>
        <dbReference type="Proteomes" id="UP000293852"/>
    </source>
</evidence>
<evidence type="ECO:0000259" key="5">
    <source>
        <dbReference type="SMART" id="SM00922"/>
    </source>
</evidence>
<proteinExistence type="predicted"/>
<keyword evidence="2 4" id="KW-0460">Magnesium</keyword>
<dbReference type="InterPro" id="IPR046945">
    <property type="entry name" value="RHMD-like"/>
</dbReference>
<dbReference type="InterPro" id="IPR029065">
    <property type="entry name" value="Enolase_C-like"/>
</dbReference>
<feature type="active site" description="Proton donor/acceptor" evidence="3">
    <location>
        <position position="332"/>
    </location>
</feature>
<reference evidence="6 7" key="1">
    <citation type="submission" date="2019-02" db="EMBL/GenBank/DDBJ databases">
        <title>Sequencing the genomes of 1000 actinobacteria strains.</title>
        <authorList>
            <person name="Klenk H.-P."/>
        </authorList>
    </citation>
    <scope>NUCLEOTIDE SEQUENCE [LARGE SCALE GENOMIC DNA]</scope>
    <source>
        <strain evidence="6 7">DSM 16932</strain>
    </source>
</reference>
<evidence type="ECO:0000313" key="6">
    <source>
        <dbReference type="EMBL" id="RZS61544.1"/>
    </source>
</evidence>
<dbReference type="GO" id="GO:0047808">
    <property type="term" value="F:D(-)-tartrate dehydratase activity"/>
    <property type="evidence" value="ECO:0007669"/>
    <property type="project" value="InterPro"/>
</dbReference>
<feature type="active site" description="acceptor" evidence="3">
    <location>
        <position position="194"/>
    </location>
</feature>
<evidence type="ECO:0000256" key="1">
    <source>
        <dbReference type="ARBA" id="ARBA00022723"/>
    </source>
</evidence>
<dbReference type="PANTHER" id="PTHR13794:SF58">
    <property type="entry name" value="MITOCHONDRIAL ENOLASE SUPERFAMILY MEMBER 1"/>
    <property type="match status" value="1"/>
</dbReference>
<dbReference type="SUPFAM" id="SSF51604">
    <property type="entry name" value="Enolase C-terminal domain-like"/>
    <property type="match status" value="1"/>
</dbReference>
<keyword evidence="7" id="KW-1185">Reference proteome</keyword>
<dbReference type="PANTHER" id="PTHR13794">
    <property type="entry name" value="ENOLASE SUPERFAMILY, MANDELATE RACEMASE"/>
    <property type="match status" value="1"/>
</dbReference>
<dbReference type="AlphaFoldDB" id="A0A4Q7M270"/>
<feature type="binding site" evidence="4">
    <location>
        <position position="249"/>
    </location>
    <ligand>
        <name>Mg(2+)</name>
        <dbReference type="ChEBI" id="CHEBI:18420"/>
    </ligand>
</feature>
<evidence type="ECO:0000256" key="4">
    <source>
        <dbReference type="PIRSR" id="PIRSR634611-3"/>
    </source>
</evidence>
<dbReference type="Proteomes" id="UP000293852">
    <property type="component" value="Unassembled WGS sequence"/>
</dbReference>
<comment type="cofactor">
    <cofactor evidence="4">
        <name>Mg(2+)</name>
        <dbReference type="ChEBI" id="CHEBI:18420"/>
    </cofactor>
    <text evidence="4">Binds 1 Mg(2+) ion per subunit.</text>
</comment>
<comment type="caution">
    <text evidence="6">The sequence shown here is derived from an EMBL/GenBank/DDBJ whole genome shotgun (WGS) entry which is preliminary data.</text>
</comment>
<dbReference type="InterPro" id="IPR036849">
    <property type="entry name" value="Enolase-like_C_sf"/>
</dbReference>
<dbReference type="SFLD" id="SFLDF00118">
    <property type="entry name" value="D-tartrate_dehydratase"/>
    <property type="match status" value="1"/>
</dbReference>
<dbReference type="InterPro" id="IPR034611">
    <property type="entry name" value="D-tartrate_dehydratase"/>
</dbReference>
<dbReference type="GO" id="GO:0000287">
    <property type="term" value="F:magnesium ion binding"/>
    <property type="evidence" value="ECO:0007669"/>
    <property type="project" value="TreeGrafter"/>
</dbReference>
<name>A0A4Q7M270_9MICO</name>
<accession>A0A4Q7M270</accession>
<keyword evidence="1 4" id="KW-0479">Metal-binding</keyword>
<dbReference type="SUPFAM" id="SSF54826">
    <property type="entry name" value="Enolase N-terminal domain-like"/>
    <property type="match status" value="1"/>
</dbReference>
<dbReference type="Pfam" id="PF13378">
    <property type="entry name" value="MR_MLE_C"/>
    <property type="match status" value="1"/>
</dbReference>
<feature type="domain" description="Mandelate racemase/muconate lactonizing enzyme C-terminal" evidence="5">
    <location>
        <begin position="173"/>
        <end position="270"/>
    </location>
</feature>
<organism evidence="6 7">
    <name type="scientific">Xylanimonas ulmi</name>
    <dbReference type="NCBI Taxonomy" id="228973"/>
    <lineage>
        <taxon>Bacteria</taxon>
        <taxon>Bacillati</taxon>
        <taxon>Actinomycetota</taxon>
        <taxon>Actinomycetes</taxon>
        <taxon>Micrococcales</taxon>
        <taxon>Promicromonosporaceae</taxon>
        <taxon>Xylanimonas</taxon>
    </lineage>
</organism>
<evidence type="ECO:0000256" key="2">
    <source>
        <dbReference type="ARBA" id="ARBA00022842"/>
    </source>
</evidence>
<dbReference type="InterPro" id="IPR013342">
    <property type="entry name" value="Mandelate_racemase_C"/>
</dbReference>
<sequence length="399" mass="41774">MGRRVGPKEVHVRVTEVREMDVPLQGGLSNAVVSFVGHKVSLVAVVSDHVRHGVPVIGVAFNSIGRHAQGGILRERMVPRLLASAPEALLDPRDGLLDPARVLACVLRDEKPGGHGDRAAAASAVELACWDLLAKAHDEPAFATIARRHGRAPTTAGVPVYAAGGYYDASDDVAALAAEVRGYIAAGYPAVKIKIGGVSLAQDLRRIEAAVDAAGGGRQVAVDANGRFGRERALAYAAALEPLGLRWLEEAVDPLDFALNAELTARYAGPIATGENLFSRQDVANLLRFGGLRPDRDVLQMDAGLAYGLTEYAAMVTLMEGAGFDRSAAIPHGGHLVNLHIVAGLGLGGCEAYPGVFQPFGGYSDDCLLSDGLIRPADHPGFGLEAKSGLDDVIARLVA</sequence>
<evidence type="ECO:0000256" key="3">
    <source>
        <dbReference type="PIRSR" id="PIRSR634611-1"/>
    </source>
</evidence>
<dbReference type="OrthoDB" id="9796450at2"/>
<feature type="binding site" evidence="4">
    <location>
        <position position="223"/>
    </location>
    <ligand>
        <name>Mg(2+)</name>
        <dbReference type="ChEBI" id="CHEBI:18420"/>
    </ligand>
</feature>
<feature type="binding site" evidence="4">
    <location>
        <position position="275"/>
    </location>
    <ligand>
        <name>Mg(2+)</name>
        <dbReference type="ChEBI" id="CHEBI:18420"/>
    </ligand>
</feature>
<dbReference type="InterPro" id="IPR029017">
    <property type="entry name" value="Enolase-like_N"/>
</dbReference>
<gene>
    <name evidence="6" type="ORF">EV386_1851</name>
</gene>
<protein>
    <submittedName>
        <fullName evidence="6">L-alanine-DL-glutamate epimerase-like enolase superfamily enzyme</fullName>
    </submittedName>
</protein>
<dbReference type="SMART" id="SM00922">
    <property type="entry name" value="MR_MLE"/>
    <property type="match status" value="1"/>
</dbReference>
<dbReference type="SFLD" id="SFLDS00001">
    <property type="entry name" value="Enolase"/>
    <property type="match status" value="1"/>
</dbReference>
<dbReference type="SFLD" id="SFLDG00179">
    <property type="entry name" value="mandelate_racemase"/>
    <property type="match status" value="1"/>
</dbReference>
<dbReference type="Gene3D" id="3.20.20.120">
    <property type="entry name" value="Enolase-like C-terminal domain"/>
    <property type="match status" value="1"/>
</dbReference>
<dbReference type="EMBL" id="SGWX01000001">
    <property type="protein sequence ID" value="RZS61544.1"/>
    <property type="molecule type" value="Genomic_DNA"/>
</dbReference>
<dbReference type="GO" id="GO:0016052">
    <property type="term" value="P:carbohydrate catabolic process"/>
    <property type="evidence" value="ECO:0007669"/>
    <property type="project" value="TreeGrafter"/>
</dbReference>